<name>A0AAV5K3I2_9ROSI</name>
<dbReference type="EMBL" id="BPVZ01000057">
    <property type="protein sequence ID" value="GKV21519.1"/>
    <property type="molecule type" value="Genomic_DNA"/>
</dbReference>
<feature type="region of interest" description="Disordered" evidence="1">
    <location>
        <begin position="355"/>
        <end position="396"/>
    </location>
</feature>
<protein>
    <submittedName>
        <fullName evidence="2">Uncharacterized protein</fullName>
    </submittedName>
</protein>
<sequence>MPMFVQGCKWFSTTMSHAWFSTVALRNLLSQATTSLAMAKELVVCDSRFLNEGSIRGLAVFFKPSTHLICKEEKLIHCIAGFDGHWCRALRSSGIRFVCCCSCNTAMACASILILSSPSPIQFGNFDQLIGFEDQVENASSGGNEDDKEEEKAGLLSSKGTCNNSFTAMDWKVMVAVASLMAEYLAYVCLMLWRPKGRGTIYAVAGDSSNVFFCWFEGQVKNASNGGNEDDKEEKKSSCCPAKGLATIASLLWTGRVSCRIGIPFSDVAEHRGTRGAVTSDRGGSGPGGGMFIIRLSDVVEARGRGTIYAVAGHSSRVFFCWSVIADLLQMNFMLHGDVKRLYDTFHEPFKRMVSSQPAVPETSVQKNAEPSSAGEVAEVEKDGEDINKRRKTEPELNVKLKSALKAAFAKYAQTNSQKNNKSTVVKKAVEHSTATNPQAENGESSEKAGT</sequence>
<feature type="compositionally biased region" description="Polar residues" evidence="1">
    <location>
        <begin position="414"/>
        <end position="424"/>
    </location>
</feature>
<reference evidence="2 3" key="1">
    <citation type="journal article" date="2021" name="Commun. Biol.">
        <title>The genome of Shorea leprosula (Dipterocarpaceae) highlights the ecological relevance of drought in aseasonal tropical rainforests.</title>
        <authorList>
            <person name="Ng K.K.S."/>
            <person name="Kobayashi M.J."/>
            <person name="Fawcett J.A."/>
            <person name="Hatakeyama M."/>
            <person name="Paape T."/>
            <person name="Ng C.H."/>
            <person name="Ang C.C."/>
            <person name="Tnah L.H."/>
            <person name="Lee C.T."/>
            <person name="Nishiyama T."/>
            <person name="Sese J."/>
            <person name="O'Brien M.J."/>
            <person name="Copetti D."/>
            <person name="Mohd Noor M.I."/>
            <person name="Ong R.C."/>
            <person name="Putra M."/>
            <person name="Sireger I.Z."/>
            <person name="Indrioko S."/>
            <person name="Kosugi Y."/>
            <person name="Izuno A."/>
            <person name="Isagi Y."/>
            <person name="Lee S.L."/>
            <person name="Shimizu K.K."/>
        </authorList>
    </citation>
    <scope>NUCLEOTIDE SEQUENCE [LARGE SCALE GENOMIC DNA]</scope>
    <source>
        <strain evidence="2">214</strain>
    </source>
</reference>
<feature type="compositionally biased region" description="Basic and acidic residues" evidence="1">
    <location>
        <begin position="379"/>
        <end position="396"/>
    </location>
</feature>
<evidence type="ECO:0000313" key="2">
    <source>
        <dbReference type="EMBL" id="GKV21519.1"/>
    </source>
</evidence>
<organism evidence="2 3">
    <name type="scientific">Rubroshorea leprosula</name>
    <dbReference type="NCBI Taxonomy" id="152421"/>
    <lineage>
        <taxon>Eukaryota</taxon>
        <taxon>Viridiplantae</taxon>
        <taxon>Streptophyta</taxon>
        <taxon>Embryophyta</taxon>
        <taxon>Tracheophyta</taxon>
        <taxon>Spermatophyta</taxon>
        <taxon>Magnoliopsida</taxon>
        <taxon>eudicotyledons</taxon>
        <taxon>Gunneridae</taxon>
        <taxon>Pentapetalae</taxon>
        <taxon>rosids</taxon>
        <taxon>malvids</taxon>
        <taxon>Malvales</taxon>
        <taxon>Dipterocarpaceae</taxon>
        <taxon>Rubroshorea</taxon>
    </lineage>
</organism>
<evidence type="ECO:0000256" key="1">
    <source>
        <dbReference type="SAM" id="MobiDB-lite"/>
    </source>
</evidence>
<accession>A0AAV5K3I2</accession>
<feature type="region of interest" description="Disordered" evidence="1">
    <location>
        <begin position="413"/>
        <end position="451"/>
    </location>
</feature>
<evidence type="ECO:0000313" key="3">
    <source>
        <dbReference type="Proteomes" id="UP001054252"/>
    </source>
</evidence>
<keyword evidence="3" id="KW-1185">Reference proteome</keyword>
<feature type="compositionally biased region" description="Polar residues" evidence="1">
    <location>
        <begin position="433"/>
        <end position="443"/>
    </location>
</feature>
<dbReference type="Proteomes" id="UP001054252">
    <property type="component" value="Unassembled WGS sequence"/>
</dbReference>
<dbReference type="AlphaFoldDB" id="A0AAV5K3I2"/>
<proteinExistence type="predicted"/>
<feature type="compositionally biased region" description="Polar residues" evidence="1">
    <location>
        <begin position="355"/>
        <end position="371"/>
    </location>
</feature>
<comment type="caution">
    <text evidence="2">The sequence shown here is derived from an EMBL/GenBank/DDBJ whole genome shotgun (WGS) entry which is preliminary data.</text>
</comment>
<gene>
    <name evidence="2" type="ORF">SLEP1_g31493</name>
</gene>